<evidence type="ECO:0000256" key="1">
    <source>
        <dbReference type="SAM" id="Phobius"/>
    </source>
</evidence>
<sequence length="78" mass="9105">MSQDPAWSQTRTKRMVLFMLSACVSLWLVLLLPFDEPWNWLLIGLFLVLGAAFIKLLASFVLQQRKSYRQEREEETGS</sequence>
<keyword evidence="1" id="KW-1133">Transmembrane helix</keyword>
<proteinExistence type="predicted"/>
<reference evidence="2" key="1">
    <citation type="submission" date="2022-09" db="EMBL/GenBank/DDBJ databases">
        <title>Novel species in genus Arthrobacter.</title>
        <authorList>
            <person name="Liu Y."/>
        </authorList>
    </citation>
    <scope>NUCLEOTIDE SEQUENCE</scope>
    <source>
        <strain evidence="2">Zg-Y815</strain>
    </source>
</reference>
<organism evidence="2 3">
    <name type="scientific">Arthrobacter zhaoxinii</name>
    <dbReference type="NCBI Taxonomy" id="2964616"/>
    <lineage>
        <taxon>Bacteria</taxon>
        <taxon>Bacillati</taxon>
        <taxon>Actinomycetota</taxon>
        <taxon>Actinomycetes</taxon>
        <taxon>Micrococcales</taxon>
        <taxon>Micrococcaceae</taxon>
        <taxon>Arthrobacter</taxon>
    </lineage>
</organism>
<dbReference type="EMBL" id="CP104275">
    <property type="protein sequence ID" value="UWX98335.1"/>
    <property type="molecule type" value="Genomic_DNA"/>
</dbReference>
<keyword evidence="3" id="KW-1185">Reference proteome</keyword>
<evidence type="ECO:0000313" key="3">
    <source>
        <dbReference type="Proteomes" id="UP001059859"/>
    </source>
</evidence>
<accession>A0ABY5YTB1</accession>
<evidence type="ECO:0000313" key="2">
    <source>
        <dbReference type="EMBL" id="UWX98335.1"/>
    </source>
</evidence>
<keyword evidence="1" id="KW-0472">Membrane</keyword>
<feature type="transmembrane region" description="Helical" evidence="1">
    <location>
        <begin position="40"/>
        <end position="62"/>
    </location>
</feature>
<keyword evidence="1" id="KW-0812">Transmembrane</keyword>
<protein>
    <submittedName>
        <fullName evidence="2">Uncharacterized protein</fullName>
    </submittedName>
</protein>
<name>A0ABY5YTB1_9MICC</name>
<dbReference type="RefSeq" id="WP_260653430.1">
    <property type="nucleotide sequence ID" value="NZ_CP104275.1"/>
</dbReference>
<feature type="transmembrane region" description="Helical" evidence="1">
    <location>
        <begin position="15"/>
        <end position="34"/>
    </location>
</feature>
<gene>
    <name evidence="2" type="ORF">N2K95_06700</name>
</gene>
<dbReference type="Proteomes" id="UP001059859">
    <property type="component" value="Chromosome"/>
</dbReference>